<evidence type="ECO:0000313" key="2">
    <source>
        <dbReference type="Proteomes" id="UP000561681"/>
    </source>
</evidence>
<dbReference type="RefSeq" id="WP_184157767.1">
    <property type="nucleotide sequence ID" value="NZ_JACHLD010000001.1"/>
</dbReference>
<protein>
    <submittedName>
        <fullName evidence="1">Putative RND superfamily exporter protein</fullName>
    </submittedName>
</protein>
<proteinExistence type="predicted"/>
<keyword evidence="2" id="KW-1185">Reference proteome</keyword>
<dbReference type="EMBL" id="JACHLD010000001">
    <property type="protein sequence ID" value="MBB4800148.1"/>
    <property type="molecule type" value="Genomic_DNA"/>
</dbReference>
<name>A0A7W7N537_9FLAO</name>
<dbReference type="AlphaFoldDB" id="A0A7W7N537"/>
<comment type="caution">
    <text evidence="1">The sequence shown here is derived from an EMBL/GenBank/DDBJ whole genome shotgun (WGS) entry which is preliminary data.</text>
</comment>
<organism evidence="1 2">
    <name type="scientific">Flavobacterium nitrogenifigens</name>
    <dbReference type="NCBI Taxonomy" id="1617283"/>
    <lineage>
        <taxon>Bacteria</taxon>
        <taxon>Pseudomonadati</taxon>
        <taxon>Bacteroidota</taxon>
        <taxon>Flavobacteriia</taxon>
        <taxon>Flavobacteriales</taxon>
        <taxon>Flavobacteriaceae</taxon>
        <taxon>Flavobacterium</taxon>
    </lineage>
</organism>
<evidence type="ECO:0000313" key="1">
    <source>
        <dbReference type="EMBL" id="MBB4800148.1"/>
    </source>
</evidence>
<gene>
    <name evidence="1" type="ORF">HNP37_000187</name>
</gene>
<accession>A0A7W7N537</accession>
<dbReference type="Proteomes" id="UP000561681">
    <property type="component" value="Unassembled WGS sequence"/>
</dbReference>
<sequence>MNKLFVFFLLVTFQAFSQSKKECINVMTSYVKNYNTPEYSFDFVDDKLNPTLTKVQTIVCKTKDKELLEKFLEMILKTSGSANEHPADVFGQIFICNPEIVEEQLKGKFKNEIIFDNLKLGFLNNTFDWPASDKKKSLQNRMNKLINQK</sequence>
<reference evidence="1 2" key="1">
    <citation type="submission" date="2020-08" db="EMBL/GenBank/DDBJ databases">
        <title>Functional genomics of gut bacteria from endangered species of beetles.</title>
        <authorList>
            <person name="Carlos-Shanley C."/>
        </authorList>
    </citation>
    <scope>NUCLEOTIDE SEQUENCE [LARGE SCALE GENOMIC DNA]</scope>
    <source>
        <strain evidence="1 2">S00142</strain>
    </source>
</reference>